<organism evidence="1 2">
    <name type="scientific">Hirundo rustica rustica</name>
    <dbReference type="NCBI Taxonomy" id="333673"/>
    <lineage>
        <taxon>Eukaryota</taxon>
        <taxon>Metazoa</taxon>
        <taxon>Chordata</taxon>
        <taxon>Craniata</taxon>
        <taxon>Vertebrata</taxon>
        <taxon>Euteleostomi</taxon>
        <taxon>Archelosauria</taxon>
        <taxon>Archosauria</taxon>
        <taxon>Dinosauria</taxon>
        <taxon>Saurischia</taxon>
        <taxon>Theropoda</taxon>
        <taxon>Coelurosauria</taxon>
        <taxon>Aves</taxon>
        <taxon>Neognathae</taxon>
        <taxon>Neoaves</taxon>
        <taxon>Telluraves</taxon>
        <taxon>Australaves</taxon>
        <taxon>Passeriformes</taxon>
        <taxon>Sylvioidea</taxon>
        <taxon>Hirundinidae</taxon>
        <taxon>Hirundo</taxon>
    </lineage>
</organism>
<proteinExistence type="predicted"/>
<protein>
    <recommendedName>
        <fullName evidence="3">Rna-directed dna polymerase from mobile element jockey-like</fullName>
    </recommendedName>
</protein>
<dbReference type="OrthoDB" id="9396613at2759"/>
<keyword evidence="2" id="KW-1185">Reference proteome</keyword>
<sequence length="128" mass="14414">MRPNEQVESRDKWHPQGLVLGLALSKIFISTMDSRVECTLGKFVNNAADAEELGNIQRDLDRVGRWAHVNLMKFNKAKGEALNVVQGNPKHKYRMGREWIESSPEEEGLVDMTGQCAFTAHKANHILG</sequence>
<evidence type="ECO:0000313" key="1">
    <source>
        <dbReference type="EMBL" id="RMC03231.1"/>
    </source>
</evidence>
<evidence type="ECO:0008006" key="3">
    <source>
        <dbReference type="Google" id="ProtNLM"/>
    </source>
</evidence>
<dbReference type="STRING" id="333673.A0A3M0JSN4"/>
<reference evidence="1 2" key="1">
    <citation type="submission" date="2018-07" db="EMBL/GenBank/DDBJ databases">
        <title>A high quality draft genome assembly of the barn swallow (H. rustica rustica).</title>
        <authorList>
            <person name="Formenti G."/>
            <person name="Chiara M."/>
            <person name="Poveda L."/>
            <person name="Francoijs K.-J."/>
            <person name="Bonisoli-Alquati A."/>
            <person name="Canova L."/>
            <person name="Gianfranceschi L."/>
            <person name="Horner D.S."/>
            <person name="Saino N."/>
        </authorList>
    </citation>
    <scope>NUCLEOTIDE SEQUENCE [LARGE SCALE GENOMIC DNA]</scope>
    <source>
        <strain evidence="1">Chelidonia</strain>
        <tissue evidence="1">Blood</tissue>
    </source>
</reference>
<gene>
    <name evidence="1" type="ORF">DUI87_20425</name>
</gene>
<evidence type="ECO:0000313" key="2">
    <source>
        <dbReference type="Proteomes" id="UP000269221"/>
    </source>
</evidence>
<dbReference type="Proteomes" id="UP000269221">
    <property type="component" value="Unassembled WGS sequence"/>
</dbReference>
<dbReference type="EMBL" id="QRBI01000131">
    <property type="protein sequence ID" value="RMC03231.1"/>
    <property type="molecule type" value="Genomic_DNA"/>
</dbReference>
<comment type="caution">
    <text evidence="1">The sequence shown here is derived from an EMBL/GenBank/DDBJ whole genome shotgun (WGS) entry which is preliminary data.</text>
</comment>
<name>A0A3M0JSN4_HIRRU</name>
<accession>A0A3M0JSN4</accession>
<dbReference type="PANTHER" id="PTHR33332">
    <property type="entry name" value="REVERSE TRANSCRIPTASE DOMAIN-CONTAINING PROTEIN"/>
    <property type="match status" value="1"/>
</dbReference>
<dbReference type="AlphaFoldDB" id="A0A3M0JSN4"/>